<dbReference type="Gene3D" id="3.90.226.10">
    <property type="entry name" value="2-enoyl-CoA Hydratase, Chain A, domain 1"/>
    <property type="match status" value="1"/>
</dbReference>
<evidence type="ECO:0000256" key="5">
    <source>
        <dbReference type="ARBA" id="ARBA00022801"/>
    </source>
</evidence>
<dbReference type="Gene3D" id="2.120.10.60">
    <property type="entry name" value="Tricorn protease N-terminal domain"/>
    <property type="match status" value="1"/>
</dbReference>
<dbReference type="Pfam" id="PF14684">
    <property type="entry name" value="Tricorn_C1"/>
    <property type="match status" value="1"/>
</dbReference>
<dbReference type="GO" id="GO:0006508">
    <property type="term" value="P:proteolysis"/>
    <property type="evidence" value="ECO:0007669"/>
    <property type="project" value="UniProtKB-UniRule"/>
</dbReference>
<comment type="subcellular location">
    <subcellularLocation>
        <location evidence="1 7">Cytoplasm</location>
    </subcellularLocation>
</comment>
<evidence type="ECO:0000256" key="8">
    <source>
        <dbReference type="PIRSR" id="PIRSR036421-1"/>
    </source>
</evidence>
<dbReference type="Pfam" id="PF14685">
    <property type="entry name" value="PDZ_Tricorn"/>
    <property type="match status" value="1"/>
</dbReference>
<evidence type="ECO:0000256" key="10">
    <source>
        <dbReference type="SAM" id="MobiDB-lite"/>
    </source>
</evidence>
<accession>A0A5C0UEH4</accession>
<dbReference type="Pfam" id="PF03572">
    <property type="entry name" value="Peptidase_S41"/>
    <property type="match status" value="1"/>
</dbReference>
<dbReference type="InterPro" id="IPR028204">
    <property type="entry name" value="Tricorn_C1"/>
</dbReference>
<dbReference type="AlphaFoldDB" id="A0A5C0UEH4"/>
<evidence type="ECO:0000256" key="4">
    <source>
        <dbReference type="ARBA" id="ARBA00022670"/>
    </source>
</evidence>
<feature type="active site" description="Charge relay system" evidence="8">
    <location>
        <position position="792"/>
    </location>
</feature>
<sequence>MSLSQYYRYPVGHKDKIYMVSHETLWSWSESNGLNRWALLKNPARDLALSPNGQYLAFTGSEDSKADVYIIDVNSHKPIRKTFYGSSTYVIGWFDNKTVVYATSYEQAFRKECNIFKLNINSGEKERIPCGYANSITWNSKNIPVIQRFGYGYHNWREYKGGTVGDLWIGNNYSSQNTLNINNISQDTNNDSAENHNTNQKTDSNFIKLPFENSNALDPIWVQDKLYFLSDHNGIGNIYQYNMEEKTWTQETSHNDFYVKDISKYNESNILYSKGGDIYSFNSQTKESEKLNIEGASYSFEQDKFYSENNYDYITSFDVNNNGSEITCAIRGKIYSKSLWNKGYKIRNSNVRCRISLWNKNNELITIQDNEDNSTIKLHQSKNLQIQEKDNNKADNLHNKSTDKHPYNNAGKNKIQGAIEFTAKGIGRIQKCIISKENVIAAINNRNEMWIIDLNNQSSKKILEDGNRFRGFDWSPDGKWIVYSRNISDEISALFIYNIEKDEKTQLTPSEFKDTSPSFDPKGEYIYFLSFRDLKTEFDPLSFNLYFKHGAKPYAIALQKDLENPFIDWVSDDDDDEESNDDKKNNDHKNANSKKDKNTENNKDSDSIDSKNENEDEITQIDLEDIESRLFGSKITAGKYHKLIAIEDKLLLSSDKKLEVFNFQNPKLDNIASDVVSYTLSYNKKWILIANDEKLRVGLSGSKFDDSDTSYKKGGWISIDDIEVEVNPTEEWSQILNEVWWLTKEHFWNSNINNIDWDSIKSKYQTLIPKIKSRNELNKILEDLIGELKTSHAYVLEPGDVYEVEHKTQGYLGVNVEKVSHGFKINEIYSGKNYKSPLHLNAREGDVITHVNGHDMSDKENLNIYLIKGNNTLTINNNEEIYIKPLSSWSAIAYQKWIEKNVSTIHKQSDSIGYVHIPNMVESGFAEFYRRYIFEHRKKSLIVDARYNSGGFLSSLILDRLQRKRLAYSVPRHGTKEPYPSESPSGKMVLLCNEYTGSDGDIFTRMFKELKLGPVIGKRTWGGVVGIMPRYYLIDGGLTSQPEFDTLMNDGDGMENIGVDPDIEISISPKEYEENYDPQLEYAINLLK</sequence>
<proteinExistence type="inferred from homology"/>
<organism evidence="12 13">
    <name type="scientific">Candidatus Cytomitobacter primus</name>
    <dbReference type="NCBI Taxonomy" id="2066024"/>
    <lineage>
        <taxon>Bacteria</taxon>
        <taxon>Pseudomonadati</taxon>
        <taxon>Pseudomonadota</taxon>
        <taxon>Alphaproteobacteria</taxon>
        <taxon>Holosporales</taxon>
        <taxon>Holosporaceae</taxon>
        <taxon>Candidatus Cytomitobacter</taxon>
    </lineage>
</organism>
<dbReference type="OrthoDB" id="9758793at2"/>
<dbReference type="EMBL" id="CP043316">
    <property type="protein sequence ID" value="QEK38495.1"/>
    <property type="molecule type" value="Genomic_DNA"/>
</dbReference>
<dbReference type="SMART" id="SM00245">
    <property type="entry name" value="TSPc"/>
    <property type="match status" value="1"/>
</dbReference>
<dbReference type="Gene3D" id="2.30.42.10">
    <property type="match status" value="1"/>
</dbReference>
<dbReference type="InterPro" id="IPR005151">
    <property type="entry name" value="Tail-specific_protease"/>
</dbReference>
<dbReference type="GO" id="GO:0008236">
    <property type="term" value="F:serine-type peptidase activity"/>
    <property type="evidence" value="ECO:0007669"/>
    <property type="project" value="UniProtKB-UniRule"/>
</dbReference>
<feature type="region of interest" description="Disordered" evidence="10">
    <location>
        <begin position="387"/>
        <end position="411"/>
    </location>
</feature>
<dbReference type="PIRSF" id="PIRSF036421">
    <property type="entry name" value="Tricorn_protease"/>
    <property type="match status" value="1"/>
</dbReference>
<keyword evidence="13" id="KW-1185">Reference proteome</keyword>
<dbReference type="SUPFAM" id="SSF50156">
    <property type="entry name" value="PDZ domain-like"/>
    <property type="match status" value="1"/>
</dbReference>
<dbReference type="Proteomes" id="UP000325004">
    <property type="component" value="Chromosome"/>
</dbReference>
<comment type="function">
    <text evidence="7">Degrades oligopeptides.</text>
</comment>
<feature type="domain" description="Tail specific protease" evidence="11">
    <location>
        <begin position="876"/>
        <end position="1066"/>
    </location>
</feature>
<evidence type="ECO:0000313" key="12">
    <source>
        <dbReference type="EMBL" id="QEK38495.1"/>
    </source>
</evidence>
<dbReference type="SUPFAM" id="SSF82171">
    <property type="entry name" value="DPP6 N-terminal domain-like"/>
    <property type="match status" value="1"/>
</dbReference>
<comment type="similarity">
    <text evidence="2 7">Belongs to the peptidase S41B family.</text>
</comment>
<evidence type="ECO:0000256" key="2">
    <source>
        <dbReference type="ARBA" id="ARBA00008524"/>
    </source>
</evidence>
<feature type="compositionally biased region" description="Basic and acidic residues" evidence="10">
    <location>
        <begin position="387"/>
        <end position="406"/>
    </location>
</feature>
<evidence type="ECO:0000256" key="6">
    <source>
        <dbReference type="ARBA" id="ARBA00022825"/>
    </source>
</evidence>
<protein>
    <recommendedName>
        <fullName evidence="7">Tricorn protease homolog</fullName>
        <ecNumber evidence="7">3.4.21.-</ecNumber>
    </recommendedName>
</protein>
<keyword evidence="3 7" id="KW-0963">Cytoplasm</keyword>
<evidence type="ECO:0000256" key="1">
    <source>
        <dbReference type="ARBA" id="ARBA00004496"/>
    </source>
</evidence>
<dbReference type="InterPro" id="IPR036034">
    <property type="entry name" value="PDZ_sf"/>
</dbReference>
<dbReference type="InterPro" id="IPR029045">
    <property type="entry name" value="ClpP/crotonase-like_dom_sf"/>
</dbReference>
<gene>
    <name evidence="12" type="ORF">FZC34_01050</name>
</gene>
<feature type="active site" description="Charge relay system" evidence="8">
    <location>
        <position position="1055"/>
    </location>
</feature>
<dbReference type="GO" id="GO:0005737">
    <property type="term" value="C:cytoplasm"/>
    <property type="evidence" value="ECO:0007669"/>
    <property type="project" value="UniProtKB-SubCell"/>
</dbReference>
<feature type="active site" description="Nucleophile" evidence="8">
    <location>
        <position position="998"/>
    </location>
</feature>
<feature type="compositionally biased region" description="Basic and acidic residues" evidence="10">
    <location>
        <begin position="581"/>
        <end position="613"/>
    </location>
</feature>
<evidence type="ECO:0000256" key="3">
    <source>
        <dbReference type="ARBA" id="ARBA00022490"/>
    </source>
</evidence>
<feature type="region of interest" description="Disordered" evidence="10">
    <location>
        <begin position="569"/>
        <end position="616"/>
    </location>
</feature>
<dbReference type="InterPro" id="IPR029414">
    <property type="entry name" value="Tricorn_PDZ"/>
</dbReference>
<dbReference type="CDD" id="cd07562">
    <property type="entry name" value="Peptidase_S41_TRI"/>
    <property type="match status" value="1"/>
</dbReference>
<evidence type="ECO:0000256" key="9">
    <source>
        <dbReference type="PIRSR" id="PIRSR036421-3"/>
    </source>
</evidence>
<dbReference type="InterPro" id="IPR012393">
    <property type="entry name" value="Tricorn_protease"/>
</dbReference>
<dbReference type="PANTHER" id="PTHR43253:SF1">
    <property type="entry name" value="TRICORN PROTEASE HOMOLOG 2-RELATED"/>
    <property type="match status" value="1"/>
</dbReference>
<dbReference type="EC" id="3.4.21.-" evidence="7"/>
<evidence type="ECO:0000256" key="7">
    <source>
        <dbReference type="PIRNR" id="PIRNR036421"/>
    </source>
</evidence>
<keyword evidence="4 7" id="KW-0645">Protease</keyword>
<dbReference type="KEGG" id="cpri:FZC34_01050"/>
<dbReference type="Gene3D" id="2.130.10.10">
    <property type="entry name" value="YVTN repeat-like/Quinoprotein amine dehydrogenase"/>
    <property type="match status" value="1"/>
</dbReference>
<evidence type="ECO:0000259" key="11">
    <source>
        <dbReference type="SMART" id="SM00245"/>
    </source>
</evidence>
<evidence type="ECO:0000313" key="13">
    <source>
        <dbReference type="Proteomes" id="UP000325004"/>
    </source>
</evidence>
<keyword evidence="5 7" id="KW-0378">Hydrolase</keyword>
<feature type="compositionally biased region" description="Acidic residues" evidence="10">
    <location>
        <begin position="570"/>
        <end position="580"/>
    </location>
</feature>
<dbReference type="Pfam" id="PF26550">
    <property type="entry name" value="Tricorn_2nd"/>
    <property type="match status" value="1"/>
</dbReference>
<dbReference type="RefSeq" id="WP_148971611.1">
    <property type="nucleotide sequence ID" value="NZ_CP043316.1"/>
</dbReference>
<dbReference type="SUPFAM" id="SSF52096">
    <property type="entry name" value="ClpP/crotonase"/>
    <property type="match status" value="1"/>
</dbReference>
<feature type="site" description="Transition state stabilizer; via amide nitrogen" evidence="9">
    <location>
        <position position="999"/>
    </location>
</feature>
<dbReference type="SUPFAM" id="SSF69304">
    <property type="entry name" value="Tricorn protease N-terminal domain"/>
    <property type="match status" value="1"/>
</dbReference>
<dbReference type="Pfam" id="PF26549">
    <property type="entry name" value="Tricorn_N"/>
    <property type="match status" value="2"/>
</dbReference>
<keyword evidence="6 7" id="KW-0720">Serine protease</keyword>
<reference evidence="12 13" key="1">
    <citation type="submission" date="2019-08" db="EMBL/GenBank/DDBJ databases">
        <title>Highly reduced genomes of protist endosymbionts show evolutionary convergence.</title>
        <authorList>
            <person name="George E."/>
            <person name="Husnik F."/>
            <person name="Tashyreva D."/>
            <person name="Prokopchuk G."/>
            <person name="Horak A."/>
            <person name="Kwong W.K."/>
            <person name="Lukes J."/>
            <person name="Keeling P.J."/>
        </authorList>
    </citation>
    <scope>NUCLEOTIDE SEQUENCE [LARGE SCALE GENOMIC DNA]</scope>
    <source>
        <strain evidence="12">1604LC</strain>
    </source>
</reference>
<dbReference type="Gene3D" id="3.30.750.44">
    <property type="match status" value="1"/>
</dbReference>
<dbReference type="PANTHER" id="PTHR43253">
    <property type="entry name" value="TRICORN PROTEASE HOMOLOG 2-RELATED"/>
    <property type="match status" value="1"/>
</dbReference>
<name>A0A5C0UEH4_9PROT</name>
<dbReference type="InterPro" id="IPR015943">
    <property type="entry name" value="WD40/YVTN_repeat-like_dom_sf"/>
</dbReference>